<gene>
    <name evidence="2" type="ORF">HXX76_016261</name>
</gene>
<feature type="compositionally biased region" description="Low complexity" evidence="1">
    <location>
        <begin position="101"/>
        <end position="112"/>
    </location>
</feature>
<protein>
    <submittedName>
        <fullName evidence="2">Uncharacterized protein</fullName>
    </submittedName>
</protein>
<evidence type="ECO:0000313" key="3">
    <source>
        <dbReference type="Proteomes" id="UP000650467"/>
    </source>
</evidence>
<accession>A0A835SK56</accession>
<evidence type="ECO:0000256" key="1">
    <source>
        <dbReference type="SAM" id="MobiDB-lite"/>
    </source>
</evidence>
<dbReference type="OrthoDB" id="430476at2759"/>
<evidence type="ECO:0000313" key="2">
    <source>
        <dbReference type="EMBL" id="KAG2422130.1"/>
    </source>
</evidence>
<feature type="region of interest" description="Disordered" evidence="1">
    <location>
        <begin position="90"/>
        <end position="112"/>
    </location>
</feature>
<dbReference type="AlphaFoldDB" id="A0A835SK56"/>
<name>A0A835SK56_CHLIN</name>
<proteinExistence type="predicted"/>
<comment type="caution">
    <text evidence="2">The sequence shown here is derived from an EMBL/GenBank/DDBJ whole genome shotgun (WGS) entry which is preliminary data.</text>
</comment>
<reference evidence="2" key="1">
    <citation type="journal article" date="2020" name="bioRxiv">
        <title>Comparative genomics of Chlamydomonas.</title>
        <authorList>
            <person name="Craig R.J."/>
            <person name="Hasan A.R."/>
            <person name="Ness R.W."/>
            <person name="Keightley P.D."/>
        </authorList>
    </citation>
    <scope>NUCLEOTIDE SEQUENCE</scope>
    <source>
        <strain evidence="2">SAG 7.73</strain>
    </source>
</reference>
<sequence>MNLVSLGLLEDQGCRWSAADGRMIICRRNGEPIISATRMNGVYHIDQARGQSHQQPVLAAAASAVFEGAFGGFQTDSTYLYRRKQINDGKLGRPARMDNTSSSSSSSSCTFG</sequence>
<organism evidence="2 3">
    <name type="scientific">Chlamydomonas incerta</name>
    <dbReference type="NCBI Taxonomy" id="51695"/>
    <lineage>
        <taxon>Eukaryota</taxon>
        <taxon>Viridiplantae</taxon>
        <taxon>Chlorophyta</taxon>
        <taxon>core chlorophytes</taxon>
        <taxon>Chlorophyceae</taxon>
        <taxon>CS clade</taxon>
        <taxon>Chlamydomonadales</taxon>
        <taxon>Chlamydomonadaceae</taxon>
        <taxon>Chlamydomonas</taxon>
    </lineage>
</organism>
<keyword evidence="3" id="KW-1185">Reference proteome</keyword>
<dbReference type="EMBL" id="JAEHOC010000191">
    <property type="protein sequence ID" value="KAG2422130.1"/>
    <property type="molecule type" value="Genomic_DNA"/>
</dbReference>
<dbReference type="Proteomes" id="UP000650467">
    <property type="component" value="Unassembled WGS sequence"/>
</dbReference>